<reference evidence="1" key="1">
    <citation type="submission" date="2020-03" db="EMBL/GenBank/DDBJ databases">
        <title>The deep terrestrial virosphere.</title>
        <authorList>
            <person name="Holmfeldt K."/>
            <person name="Nilsson E."/>
            <person name="Simone D."/>
            <person name="Lopez-Fernandez M."/>
            <person name="Wu X."/>
            <person name="de Brujin I."/>
            <person name="Lundin D."/>
            <person name="Andersson A."/>
            <person name="Bertilsson S."/>
            <person name="Dopson M."/>
        </authorList>
    </citation>
    <scope>NUCLEOTIDE SEQUENCE</scope>
    <source>
        <strain evidence="1">MM415B01850</strain>
    </source>
</reference>
<dbReference type="Pfam" id="PF25209">
    <property type="entry name" value="Phage_capsid_4"/>
    <property type="match status" value="1"/>
</dbReference>
<proteinExistence type="predicted"/>
<name>A0A6M3IG07_9ZZZZ</name>
<dbReference type="AlphaFoldDB" id="A0A6M3IG07"/>
<gene>
    <name evidence="1" type="ORF">MM415B01850_0017</name>
</gene>
<accession>A0A6M3IG07</accession>
<evidence type="ECO:0000313" key="1">
    <source>
        <dbReference type="EMBL" id="QJA56440.1"/>
    </source>
</evidence>
<dbReference type="EMBL" id="MT141218">
    <property type="protein sequence ID" value="QJA56440.1"/>
    <property type="molecule type" value="Genomic_DNA"/>
</dbReference>
<protein>
    <submittedName>
        <fullName evidence="1">Putative capsid protein</fullName>
    </submittedName>
</protein>
<sequence>MPIQPNADSVITKTTYPDLLNKAIDVVWMRRDEVAGNVLGQFFDTQSKSEGLTHVISSVSSVLPLPIENEDTEALPYHASAPGFDKTFTVVNYRSGIRVTRTMIEADRFSKINQMISGQIKSAMRKDEYMRAAILNNAFTGDDGADAKDLCDDAHPQERTDMTSNTTWDNKSTGALTLANLHALRLLTRKMTNEAGDPDPVMSNTLLVPEDLEQKANELVGATAKPEGALNDPNVLIRGLKIVVSPYLSSATQYYIFGDRQGENKGLHEIVLSDWSIMDNTPSNADIVIDKRIRGVKTFGFTVSRNIFGSTGS</sequence>
<organism evidence="1">
    <name type="scientific">viral metagenome</name>
    <dbReference type="NCBI Taxonomy" id="1070528"/>
    <lineage>
        <taxon>unclassified sequences</taxon>
        <taxon>metagenomes</taxon>
        <taxon>organismal metagenomes</taxon>
    </lineage>
</organism>